<dbReference type="EMBL" id="LFZO01000196">
    <property type="protein sequence ID" value="KXT11519.1"/>
    <property type="molecule type" value="Genomic_DNA"/>
</dbReference>
<evidence type="ECO:0000313" key="3">
    <source>
        <dbReference type="Proteomes" id="UP000073492"/>
    </source>
</evidence>
<dbReference type="Proteomes" id="UP000073492">
    <property type="component" value="Unassembled WGS sequence"/>
</dbReference>
<organism evidence="2 3">
    <name type="scientific">Pseudocercospora musae</name>
    <dbReference type="NCBI Taxonomy" id="113226"/>
    <lineage>
        <taxon>Eukaryota</taxon>
        <taxon>Fungi</taxon>
        <taxon>Dikarya</taxon>
        <taxon>Ascomycota</taxon>
        <taxon>Pezizomycotina</taxon>
        <taxon>Dothideomycetes</taxon>
        <taxon>Dothideomycetidae</taxon>
        <taxon>Mycosphaerellales</taxon>
        <taxon>Mycosphaerellaceae</taxon>
        <taxon>Pseudocercospora</taxon>
    </lineage>
</organism>
<gene>
    <name evidence="2" type="ORF">AC579_8518</name>
</gene>
<name>A0A139IA55_9PEZI</name>
<reference evidence="2 3" key="1">
    <citation type="submission" date="2015-07" db="EMBL/GenBank/DDBJ databases">
        <title>Comparative genomics of the Sigatoka disease complex on banana suggests a link between parallel evolutionary changes in Pseudocercospora fijiensis and Pseudocercospora eumusae and increased virulence on the banana host.</title>
        <authorList>
            <person name="Chang T.-C."/>
            <person name="Salvucci A."/>
            <person name="Crous P.W."/>
            <person name="Stergiopoulos I."/>
        </authorList>
    </citation>
    <scope>NUCLEOTIDE SEQUENCE [LARGE SCALE GENOMIC DNA]</scope>
    <source>
        <strain evidence="2 3">CBS 116634</strain>
    </source>
</reference>
<keyword evidence="3" id="KW-1185">Reference proteome</keyword>
<accession>A0A139IA55</accession>
<dbReference type="GO" id="GO:0003676">
    <property type="term" value="F:nucleic acid binding"/>
    <property type="evidence" value="ECO:0007669"/>
    <property type="project" value="InterPro"/>
</dbReference>
<dbReference type="Gene3D" id="3.30.420.10">
    <property type="entry name" value="Ribonuclease H-like superfamily/Ribonuclease H"/>
    <property type="match status" value="1"/>
</dbReference>
<proteinExistence type="predicted"/>
<dbReference type="OrthoDB" id="8191639at2759"/>
<protein>
    <submittedName>
        <fullName evidence="2">Uncharacterized protein</fullName>
    </submittedName>
</protein>
<feature type="compositionally biased region" description="Low complexity" evidence="1">
    <location>
        <begin position="92"/>
        <end position="112"/>
    </location>
</feature>
<dbReference type="AlphaFoldDB" id="A0A139IA55"/>
<evidence type="ECO:0000313" key="2">
    <source>
        <dbReference type="EMBL" id="KXT11519.1"/>
    </source>
</evidence>
<evidence type="ECO:0000256" key="1">
    <source>
        <dbReference type="SAM" id="MobiDB-lite"/>
    </source>
</evidence>
<feature type="region of interest" description="Disordered" evidence="1">
    <location>
        <begin position="81"/>
        <end position="134"/>
    </location>
</feature>
<sequence>MFRPGLRACAKAKLGRAIQVDNHSPVEDARAAMELYLLKRPCPGTAAPFSTSTPVVTAPLPPASAPAPTVVNTWAKIAASANRPPGSDVPKTTASTTQTQPPAATTPAPGQTDWRGGRGASRGRGRRGGRLSCSQPTTPFFFGFGHITFDSETIARHDVPSGPVGAGIRRVRHGSFRLHAASRHPSFGLQIRAIAHAGGPFHLEHEARLSRTLLIGSGMVQRKFPTQVEQTQISIVNNWGMVAAMPLAVEGETEPLTNARD</sequence>
<dbReference type="InterPro" id="IPR036397">
    <property type="entry name" value="RNaseH_sf"/>
</dbReference>
<comment type="caution">
    <text evidence="2">The sequence shown here is derived from an EMBL/GenBank/DDBJ whole genome shotgun (WGS) entry which is preliminary data.</text>
</comment>